<name>A0AA88DKR2_FICCA</name>
<comment type="caution">
    <text evidence="2">The sequence shown here is derived from an EMBL/GenBank/DDBJ whole genome shotgun (WGS) entry which is preliminary data.</text>
</comment>
<dbReference type="Proteomes" id="UP001187192">
    <property type="component" value="Unassembled WGS sequence"/>
</dbReference>
<accession>A0AA88DKR2</accession>
<evidence type="ECO:0000313" key="3">
    <source>
        <dbReference type="Proteomes" id="UP001187192"/>
    </source>
</evidence>
<dbReference type="EMBL" id="BTGU01000068">
    <property type="protein sequence ID" value="GMN57055.1"/>
    <property type="molecule type" value="Genomic_DNA"/>
</dbReference>
<evidence type="ECO:0000313" key="2">
    <source>
        <dbReference type="EMBL" id="GMN57055.1"/>
    </source>
</evidence>
<organism evidence="2 3">
    <name type="scientific">Ficus carica</name>
    <name type="common">Common fig</name>
    <dbReference type="NCBI Taxonomy" id="3494"/>
    <lineage>
        <taxon>Eukaryota</taxon>
        <taxon>Viridiplantae</taxon>
        <taxon>Streptophyta</taxon>
        <taxon>Embryophyta</taxon>
        <taxon>Tracheophyta</taxon>
        <taxon>Spermatophyta</taxon>
        <taxon>Magnoliopsida</taxon>
        <taxon>eudicotyledons</taxon>
        <taxon>Gunneridae</taxon>
        <taxon>Pentapetalae</taxon>
        <taxon>rosids</taxon>
        <taxon>fabids</taxon>
        <taxon>Rosales</taxon>
        <taxon>Moraceae</taxon>
        <taxon>Ficeae</taxon>
        <taxon>Ficus</taxon>
    </lineage>
</organism>
<reference evidence="2" key="1">
    <citation type="submission" date="2023-07" db="EMBL/GenBank/DDBJ databases">
        <title>draft genome sequence of fig (Ficus carica).</title>
        <authorList>
            <person name="Takahashi T."/>
            <person name="Nishimura K."/>
        </authorList>
    </citation>
    <scope>NUCLEOTIDE SEQUENCE</scope>
</reference>
<proteinExistence type="predicted"/>
<protein>
    <submittedName>
        <fullName evidence="2">Uncharacterized protein</fullName>
    </submittedName>
</protein>
<gene>
    <name evidence="2" type="ORF">TIFTF001_026166</name>
</gene>
<keyword evidence="3" id="KW-1185">Reference proteome</keyword>
<sequence>MVPAATPNVNGYSDRYWPVAPPSVTCKRAAPRNDGDTGVVSAVGTPMLKRSSQARVHGETRSGQLPRAPDGRLEPRPAGAIGPIDWRHVGPDSTRGIEGWLSLAPAWADPARAADGYRDKAGVSCDKKWRVGSEDLCRYGIYCSDPGARSTASSERMACFGENGERGRLMILFSVNVRLFGRFLRERALNTAERGRKWYFVVGADFDINIPYFIKFGTSQALDNEPSPVVKAVHEVQGFKQRNPKLEKILFPGEFVTLKSNFVTGGHEDV</sequence>
<dbReference type="AlphaFoldDB" id="A0AA88DKR2"/>
<evidence type="ECO:0000256" key="1">
    <source>
        <dbReference type="SAM" id="MobiDB-lite"/>
    </source>
</evidence>
<feature type="region of interest" description="Disordered" evidence="1">
    <location>
        <begin position="50"/>
        <end position="87"/>
    </location>
</feature>